<proteinExistence type="predicted"/>
<evidence type="ECO:0000313" key="1">
    <source>
        <dbReference type="EMBL" id="KAK0598257.1"/>
    </source>
</evidence>
<gene>
    <name evidence="1" type="ORF">LWI29_033044</name>
</gene>
<reference evidence="1" key="1">
    <citation type="journal article" date="2022" name="Plant J.">
        <title>Strategies of tolerance reflected in two North American maple genomes.</title>
        <authorList>
            <person name="McEvoy S.L."/>
            <person name="Sezen U.U."/>
            <person name="Trouern-Trend A."/>
            <person name="McMahon S.M."/>
            <person name="Schaberg P.G."/>
            <person name="Yang J."/>
            <person name="Wegrzyn J.L."/>
            <person name="Swenson N.G."/>
        </authorList>
    </citation>
    <scope>NUCLEOTIDE SEQUENCE</scope>
    <source>
        <strain evidence="1">NS2018</strain>
    </source>
</reference>
<sequence>MRSPTNPKLSLIIHACGFLQICINFISEEEAMQLGSTKEEGRKQKHEFNSISWKMEIIKGRVDECSRKPF</sequence>
<organism evidence="1 2">
    <name type="scientific">Acer saccharum</name>
    <name type="common">Sugar maple</name>
    <dbReference type="NCBI Taxonomy" id="4024"/>
    <lineage>
        <taxon>Eukaryota</taxon>
        <taxon>Viridiplantae</taxon>
        <taxon>Streptophyta</taxon>
        <taxon>Embryophyta</taxon>
        <taxon>Tracheophyta</taxon>
        <taxon>Spermatophyta</taxon>
        <taxon>Magnoliopsida</taxon>
        <taxon>eudicotyledons</taxon>
        <taxon>Gunneridae</taxon>
        <taxon>Pentapetalae</taxon>
        <taxon>rosids</taxon>
        <taxon>malvids</taxon>
        <taxon>Sapindales</taxon>
        <taxon>Sapindaceae</taxon>
        <taxon>Hippocastanoideae</taxon>
        <taxon>Acereae</taxon>
        <taxon>Acer</taxon>
    </lineage>
</organism>
<comment type="caution">
    <text evidence="1">The sequence shown here is derived from an EMBL/GenBank/DDBJ whole genome shotgun (WGS) entry which is preliminary data.</text>
</comment>
<reference evidence="1" key="2">
    <citation type="submission" date="2023-06" db="EMBL/GenBank/DDBJ databases">
        <authorList>
            <person name="Swenson N.G."/>
            <person name="Wegrzyn J.L."/>
            <person name="Mcevoy S.L."/>
        </authorList>
    </citation>
    <scope>NUCLEOTIDE SEQUENCE</scope>
    <source>
        <strain evidence="1">NS2018</strain>
        <tissue evidence="1">Leaf</tissue>
    </source>
</reference>
<accession>A0AA39VZ09</accession>
<keyword evidence="2" id="KW-1185">Reference proteome</keyword>
<dbReference type="Proteomes" id="UP001168877">
    <property type="component" value="Unassembled WGS sequence"/>
</dbReference>
<protein>
    <submittedName>
        <fullName evidence="1">Uncharacterized protein</fullName>
    </submittedName>
</protein>
<name>A0AA39VZ09_ACESA</name>
<dbReference type="AlphaFoldDB" id="A0AA39VZ09"/>
<dbReference type="EMBL" id="JAUESC010000004">
    <property type="protein sequence ID" value="KAK0598257.1"/>
    <property type="molecule type" value="Genomic_DNA"/>
</dbReference>
<evidence type="ECO:0000313" key="2">
    <source>
        <dbReference type="Proteomes" id="UP001168877"/>
    </source>
</evidence>